<evidence type="ECO:0000256" key="1">
    <source>
        <dbReference type="SAM" id="Phobius"/>
    </source>
</evidence>
<organism evidence="2">
    <name type="scientific">marine metagenome</name>
    <dbReference type="NCBI Taxonomy" id="408172"/>
    <lineage>
        <taxon>unclassified sequences</taxon>
        <taxon>metagenomes</taxon>
        <taxon>ecological metagenomes</taxon>
    </lineage>
</organism>
<feature type="non-terminal residue" evidence="2">
    <location>
        <position position="1"/>
    </location>
</feature>
<keyword evidence="1" id="KW-0472">Membrane</keyword>
<keyword evidence="1" id="KW-1133">Transmembrane helix</keyword>
<feature type="transmembrane region" description="Helical" evidence="1">
    <location>
        <begin position="20"/>
        <end position="42"/>
    </location>
</feature>
<sequence length="46" mass="4810">VQVKSSESSPARVQVFESPVSVSVIAMLVSTAVVPSLMFGVVSEDE</sequence>
<dbReference type="EMBL" id="UINC01033406">
    <property type="protein sequence ID" value="SVB22647.1"/>
    <property type="molecule type" value="Genomic_DNA"/>
</dbReference>
<reference evidence="2" key="1">
    <citation type="submission" date="2018-05" db="EMBL/GenBank/DDBJ databases">
        <authorList>
            <person name="Lanie J.A."/>
            <person name="Ng W.-L."/>
            <person name="Kazmierczak K.M."/>
            <person name="Andrzejewski T.M."/>
            <person name="Davidsen T.M."/>
            <person name="Wayne K.J."/>
            <person name="Tettelin H."/>
            <person name="Glass J.I."/>
            <person name="Rusch D."/>
            <person name="Podicherti R."/>
            <person name="Tsui H.-C.T."/>
            <person name="Winkler M.E."/>
        </authorList>
    </citation>
    <scope>NUCLEOTIDE SEQUENCE</scope>
</reference>
<protein>
    <submittedName>
        <fullName evidence="2">Uncharacterized protein</fullName>
    </submittedName>
</protein>
<dbReference type="AlphaFoldDB" id="A0A382CBA8"/>
<keyword evidence="1" id="KW-0812">Transmembrane</keyword>
<evidence type="ECO:0000313" key="2">
    <source>
        <dbReference type="EMBL" id="SVB22647.1"/>
    </source>
</evidence>
<proteinExistence type="predicted"/>
<accession>A0A382CBA8</accession>
<name>A0A382CBA8_9ZZZZ</name>
<gene>
    <name evidence="2" type="ORF">METZ01_LOCUS175501</name>
</gene>